<sequence>MIEVLKGKGRKVLFSTIADLIPRVIPLLTTIFIVSLDTEPRVVDYLFTLAIFNIAAVILNFGAQYQESTSHELLKQKLIIQFSFVLLVYLSQFLIEVKQFEEILYALILGCVYAHVNEFRLRREGKVYKYFLATLLLVVPRAVCMFFSVDYYISSIISAVLLALFILVGLDKVGNKAESQSVFNFAFLTSVIIIIYQQIPSLFSITQGVDENERIEQIVVRILFGLMFLKTTLVVMIIRYNFKIYFNRLAFSCFLLSFILATEFFVSYTYSKYFLYIIIFFSSELIYAYFSAEMHKNYNYKSMSVDAFCLMSLAFLFSYFGFNLIQIYTFSSVGLVIFRLRKGHV</sequence>
<comment type="caution">
    <text evidence="2">The sequence shown here is derived from an EMBL/GenBank/DDBJ whole genome shotgun (WGS) entry which is preliminary data.</text>
</comment>
<feature type="transmembrane region" description="Helical" evidence="1">
    <location>
        <begin position="149"/>
        <end position="170"/>
    </location>
</feature>
<proteinExistence type="predicted"/>
<gene>
    <name evidence="2" type="ORF">N482_16445</name>
</gene>
<keyword evidence="1" id="KW-0472">Membrane</keyword>
<feature type="transmembrane region" description="Helical" evidence="1">
    <location>
        <begin position="249"/>
        <end position="267"/>
    </location>
</feature>
<feature type="transmembrane region" description="Helical" evidence="1">
    <location>
        <begin position="103"/>
        <end position="120"/>
    </location>
</feature>
<dbReference type="PATRIC" id="fig|1365253.3.peg.4026"/>
<accession>A0A166ZIS6</accession>
<keyword evidence="1" id="KW-1133">Transmembrane helix</keyword>
<feature type="transmembrane region" description="Helical" evidence="1">
    <location>
        <begin position="219"/>
        <end position="242"/>
    </location>
</feature>
<evidence type="ECO:0000313" key="2">
    <source>
        <dbReference type="EMBL" id="KZN44356.1"/>
    </source>
</evidence>
<feature type="transmembrane region" description="Helical" evidence="1">
    <location>
        <begin position="78"/>
        <end position="97"/>
    </location>
</feature>
<feature type="transmembrane region" description="Helical" evidence="1">
    <location>
        <begin position="182"/>
        <end position="199"/>
    </location>
</feature>
<feature type="transmembrane region" description="Helical" evidence="1">
    <location>
        <begin position="313"/>
        <end position="338"/>
    </location>
</feature>
<evidence type="ECO:0000313" key="3">
    <source>
        <dbReference type="Proteomes" id="UP000076587"/>
    </source>
</evidence>
<evidence type="ECO:0000256" key="1">
    <source>
        <dbReference type="SAM" id="Phobius"/>
    </source>
</evidence>
<dbReference type="Proteomes" id="UP000076587">
    <property type="component" value="Unassembled WGS sequence"/>
</dbReference>
<organism evidence="2 3">
    <name type="scientific">Pseudoalteromonas luteoviolacea NCIMB 1942</name>
    <dbReference type="NCBI Taxonomy" id="1365253"/>
    <lineage>
        <taxon>Bacteria</taxon>
        <taxon>Pseudomonadati</taxon>
        <taxon>Pseudomonadota</taxon>
        <taxon>Gammaproteobacteria</taxon>
        <taxon>Alteromonadales</taxon>
        <taxon>Pseudoalteromonadaceae</taxon>
        <taxon>Pseudoalteromonas</taxon>
    </lineage>
</organism>
<dbReference type="EMBL" id="AUXT01000192">
    <property type="protein sequence ID" value="KZN44356.1"/>
    <property type="molecule type" value="Genomic_DNA"/>
</dbReference>
<protein>
    <submittedName>
        <fullName evidence="2">Uncharacterized protein</fullName>
    </submittedName>
</protein>
<feature type="transmembrane region" description="Helical" evidence="1">
    <location>
        <begin position="12"/>
        <end position="33"/>
    </location>
</feature>
<keyword evidence="1" id="KW-0812">Transmembrane</keyword>
<feature type="transmembrane region" description="Helical" evidence="1">
    <location>
        <begin position="273"/>
        <end position="292"/>
    </location>
</feature>
<reference evidence="2 3" key="1">
    <citation type="submission" date="2013-07" db="EMBL/GenBank/DDBJ databases">
        <title>Comparative Genomic and Metabolomic Analysis of Twelve Strains of Pseudoalteromonas luteoviolacea.</title>
        <authorList>
            <person name="Vynne N.G."/>
            <person name="Mansson M."/>
            <person name="Gram L."/>
        </authorList>
    </citation>
    <scope>NUCLEOTIDE SEQUENCE [LARGE SCALE GENOMIC DNA]</scope>
    <source>
        <strain evidence="2 3">NCIMB 1942</strain>
    </source>
</reference>
<dbReference type="RefSeq" id="WP_063378423.1">
    <property type="nucleotide sequence ID" value="NZ_AUXT01000192.1"/>
</dbReference>
<dbReference type="AlphaFoldDB" id="A0A166ZIS6"/>
<feature type="transmembrane region" description="Helical" evidence="1">
    <location>
        <begin position="45"/>
        <end position="66"/>
    </location>
</feature>
<name>A0A166ZIS6_9GAMM</name>
<dbReference type="OrthoDB" id="9879263at2"/>